<organism evidence="1 2">
    <name type="scientific">Pseudoruegeria aquimaris</name>
    <dbReference type="NCBI Taxonomy" id="393663"/>
    <lineage>
        <taxon>Bacteria</taxon>
        <taxon>Pseudomonadati</taxon>
        <taxon>Pseudomonadota</taxon>
        <taxon>Alphaproteobacteria</taxon>
        <taxon>Rhodobacterales</taxon>
        <taxon>Roseobacteraceae</taxon>
        <taxon>Pseudoruegeria</taxon>
    </lineage>
</organism>
<dbReference type="Proteomes" id="UP000193409">
    <property type="component" value="Unassembled WGS sequence"/>
</dbReference>
<dbReference type="AlphaFoldDB" id="A0A1Y5TC06"/>
<proteinExistence type="predicted"/>
<dbReference type="EMBL" id="FWFQ01000028">
    <property type="protein sequence ID" value="SLN60209.1"/>
    <property type="molecule type" value="Genomic_DNA"/>
</dbReference>
<keyword evidence="2" id="KW-1185">Reference proteome</keyword>
<gene>
    <name evidence="1" type="ORF">PSA7680_03161</name>
</gene>
<reference evidence="1 2" key="1">
    <citation type="submission" date="2017-03" db="EMBL/GenBank/DDBJ databases">
        <authorList>
            <person name="Afonso C.L."/>
            <person name="Miller P.J."/>
            <person name="Scott M.A."/>
            <person name="Spackman E."/>
            <person name="Goraichik I."/>
            <person name="Dimitrov K.M."/>
            <person name="Suarez D.L."/>
            <person name="Swayne D.E."/>
        </authorList>
    </citation>
    <scope>NUCLEOTIDE SEQUENCE [LARGE SCALE GENOMIC DNA]</scope>
    <source>
        <strain evidence="1 2">CECT 7680</strain>
    </source>
</reference>
<evidence type="ECO:0000313" key="1">
    <source>
        <dbReference type="EMBL" id="SLN60209.1"/>
    </source>
</evidence>
<name>A0A1Y5TC06_9RHOB</name>
<protein>
    <submittedName>
        <fullName evidence="1">Uncharacterized protein</fullName>
    </submittedName>
</protein>
<evidence type="ECO:0000313" key="2">
    <source>
        <dbReference type="Proteomes" id="UP000193409"/>
    </source>
</evidence>
<dbReference type="OrthoDB" id="3249195at2"/>
<sequence length="182" mass="19809">MPSHAHGWRKVGGVVRYWANFVEIALEASVLEDPRWCAHLPKAFSAISHQLGPFYGEARLLRGYEISRRGALLIRTQGVPDTPDGMSERSPVSPWWTGVPPEPAIACVIGAPYAEHWPGRKGRADRRALSFCQPAAWGRDGAGYAVPEDLAQRPAGNSGAHTLQEALAQQNAPPSLPPVFPF</sequence>
<accession>A0A1Y5TC06</accession>